<dbReference type="Gene3D" id="2.180.10.10">
    <property type="entry name" value="RHS repeat-associated core"/>
    <property type="match status" value="1"/>
</dbReference>
<feature type="non-terminal residue" evidence="3">
    <location>
        <position position="1"/>
    </location>
</feature>
<dbReference type="NCBIfam" id="TIGR03696">
    <property type="entry name" value="Rhs_assc_core"/>
    <property type="match status" value="1"/>
</dbReference>
<dbReference type="EMBL" id="PCQL01000057">
    <property type="protein sequence ID" value="PRC09090.1"/>
    <property type="molecule type" value="Genomic_DNA"/>
</dbReference>
<dbReference type="AlphaFoldDB" id="A0A2S9E2N9"/>
<dbReference type="Proteomes" id="UP000238045">
    <property type="component" value="Unassembled WGS sequence"/>
</dbReference>
<evidence type="ECO:0000259" key="2">
    <source>
        <dbReference type="Pfam" id="PF22596"/>
    </source>
</evidence>
<feature type="domain" description="Pierisin-like" evidence="2">
    <location>
        <begin position="94"/>
        <end position="215"/>
    </location>
</feature>
<sequence length="220" mass="24534">YFDQESGLHYNRHRYYNPDIGRYLTPDPVKLAGGINGYQYVPNPTGWIDPLGLNTCPGGDGCKPQPKIHNLAEQAKVDERSPSPPTPQKTKGYLYRGDLREPDEIFEKGFESRGASTDLFLHALNNVSPPSNFVSTSTSRKEALEFASGFGFEEGFLYTLKRIPGRDVNKELGARSKHKKEVEIAIPGRIESKDILGASPVNEDGTFKGYTILNPNREYP</sequence>
<evidence type="ECO:0000256" key="1">
    <source>
        <dbReference type="SAM" id="MobiDB-lite"/>
    </source>
</evidence>
<comment type="caution">
    <text evidence="3">The sequence shown here is derived from an EMBL/GenBank/DDBJ whole genome shotgun (WGS) entry which is preliminary data.</text>
</comment>
<evidence type="ECO:0000313" key="4">
    <source>
        <dbReference type="Proteomes" id="UP000238045"/>
    </source>
</evidence>
<dbReference type="Pfam" id="PF22596">
    <property type="entry name" value="Scabin-like"/>
    <property type="match status" value="1"/>
</dbReference>
<dbReference type="SUPFAM" id="SSF56399">
    <property type="entry name" value="ADP-ribosylation"/>
    <property type="match status" value="1"/>
</dbReference>
<accession>A0A2S9E2N9</accession>
<dbReference type="InterPro" id="IPR054695">
    <property type="entry name" value="Pierisin-like_dom"/>
</dbReference>
<organism evidence="3 4">
    <name type="scientific">Pseudomonas poae</name>
    <dbReference type="NCBI Taxonomy" id="200451"/>
    <lineage>
        <taxon>Bacteria</taxon>
        <taxon>Pseudomonadati</taxon>
        <taxon>Pseudomonadota</taxon>
        <taxon>Gammaproteobacteria</taxon>
        <taxon>Pseudomonadales</taxon>
        <taxon>Pseudomonadaceae</taxon>
        <taxon>Pseudomonas</taxon>
    </lineage>
</organism>
<dbReference type="InterPro" id="IPR022385">
    <property type="entry name" value="Rhs_assc_core"/>
</dbReference>
<evidence type="ECO:0000313" key="3">
    <source>
        <dbReference type="EMBL" id="PRC09090.1"/>
    </source>
</evidence>
<gene>
    <name evidence="3" type="ORF">CQZ99_27905</name>
</gene>
<name>A0A2S9E2N9_9PSED</name>
<dbReference type="PANTHER" id="PTHR32305:SF15">
    <property type="entry name" value="PROTEIN RHSA-RELATED"/>
    <property type="match status" value="1"/>
</dbReference>
<proteinExistence type="predicted"/>
<protein>
    <submittedName>
        <fullName evidence="3">Type IV secretion protein Rhs</fullName>
    </submittedName>
</protein>
<dbReference type="Gene3D" id="3.90.210.10">
    <property type="entry name" value="Heat-Labile Enterotoxin, subunit A"/>
    <property type="match status" value="1"/>
</dbReference>
<reference evidence="3 4" key="1">
    <citation type="submission" date="2017-09" db="EMBL/GenBank/DDBJ databases">
        <title>Genomic, metabolic, and phenotypic characteristics of bacterial isolates from the natural microbiome of the model nematode Caenorhabditis elegans.</title>
        <authorList>
            <person name="Zimmermann J."/>
            <person name="Obeng N."/>
            <person name="Yang W."/>
            <person name="Obeng O."/>
            <person name="Kissoyan K."/>
            <person name="Pees B."/>
            <person name="Dirksen P."/>
            <person name="Hoppner M."/>
            <person name="Franke A."/>
            <person name="Rosenstiel P."/>
            <person name="Leippe M."/>
            <person name="Dierking K."/>
            <person name="Kaleta C."/>
            <person name="Schulenburg H."/>
        </authorList>
    </citation>
    <scope>NUCLEOTIDE SEQUENCE [LARGE SCALE GENOMIC DNA]</scope>
    <source>
        <strain evidence="3 4">MYb117</strain>
    </source>
</reference>
<dbReference type="PANTHER" id="PTHR32305">
    <property type="match status" value="1"/>
</dbReference>
<keyword evidence="4" id="KW-1185">Reference proteome</keyword>
<dbReference type="RefSeq" id="WP_308701662.1">
    <property type="nucleotide sequence ID" value="NZ_PCQL01000057.1"/>
</dbReference>
<feature type="region of interest" description="Disordered" evidence="1">
    <location>
        <begin position="73"/>
        <end position="92"/>
    </location>
</feature>
<dbReference type="InterPro" id="IPR050708">
    <property type="entry name" value="T6SS_VgrG/RHS"/>
</dbReference>